<sequence>MEQVLQYLGRFFTQPLFTISGTAVSTTSVLVFAVLTVMSIWLGRQGRRLVRQLVAGRLEATLANALDQIVNVLVIVAGLYIALRFVGIDVSGLVVLASALGVGIGFGLQNIASNLISGVIILLERPISVGDRVTVGDTIGDVSHIGLRSTEIITPDNIMIIVPNTEFVSNRVINWTRGKPQTRVRLPIGVAYGSDLDRTRQILLGVAARQTGVLAEPAPEVWLAGFGDSSLNLELLVWVSAPNLIPRLKSQLNFAVEAALRTHRIAIPFPQREVRVVIDGTTNGSIPPTGSRRPEETSR</sequence>
<evidence type="ECO:0000256" key="3">
    <source>
        <dbReference type="ARBA" id="ARBA00022475"/>
    </source>
</evidence>
<dbReference type="InterPro" id="IPR052702">
    <property type="entry name" value="MscS-like_channel"/>
</dbReference>
<dbReference type="InterPro" id="IPR006685">
    <property type="entry name" value="MscS_channel_2nd"/>
</dbReference>
<feature type="transmembrane region" description="Helical" evidence="8">
    <location>
        <begin position="62"/>
        <end position="83"/>
    </location>
</feature>
<evidence type="ECO:0000256" key="7">
    <source>
        <dbReference type="SAM" id="MobiDB-lite"/>
    </source>
</evidence>
<evidence type="ECO:0000256" key="5">
    <source>
        <dbReference type="ARBA" id="ARBA00022989"/>
    </source>
</evidence>
<reference evidence="12 13" key="1">
    <citation type="journal article" date="2021" name="Genome Biol. Evol.">
        <title>Complete Genome Sequencing of a Novel Gloeobacter Species from a Waterfall Cave in Mexico.</title>
        <authorList>
            <person name="Saw J.H."/>
            <person name="Cardona T."/>
            <person name="Montejano G."/>
        </authorList>
    </citation>
    <scope>NUCLEOTIDE SEQUENCE [LARGE SCALE GENOMIC DNA]</scope>
    <source>
        <strain evidence="12">MG652769</strain>
    </source>
</reference>
<dbReference type="InterPro" id="IPR010920">
    <property type="entry name" value="LSM_dom_sf"/>
</dbReference>
<evidence type="ECO:0000256" key="2">
    <source>
        <dbReference type="ARBA" id="ARBA00008017"/>
    </source>
</evidence>
<evidence type="ECO:0000256" key="1">
    <source>
        <dbReference type="ARBA" id="ARBA00004651"/>
    </source>
</evidence>
<dbReference type="Proteomes" id="UP001054846">
    <property type="component" value="Chromosome"/>
</dbReference>
<keyword evidence="5 8" id="KW-1133">Transmembrane helix</keyword>
<dbReference type="Pfam" id="PF21088">
    <property type="entry name" value="MS_channel_1st"/>
    <property type="match status" value="1"/>
</dbReference>
<dbReference type="PANTHER" id="PTHR30347">
    <property type="entry name" value="POTASSIUM CHANNEL RELATED"/>
    <property type="match status" value="1"/>
</dbReference>
<dbReference type="SUPFAM" id="SSF82861">
    <property type="entry name" value="Mechanosensitive channel protein MscS (YggB), transmembrane region"/>
    <property type="match status" value="1"/>
</dbReference>
<keyword evidence="3" id="KW-1003">Cell membrane</keyword>
<evidence type="ECO:0000256" key="6">
    <source>
        <dbReference type="ARBA" id="ARBA00023136"/>
    </source>
</evidence>
<dbReference type="PANTHER" id="PTHR30347:SF1">
    <property type="entry name" value="MECHANOSENSITIVE CHANNEL MSCK"/>
    <property type="match status" value="1"/>
</dbReference>
<gene>
    <name evidence="12" type="ORF">ISF26_04245</name>
</gene>
<keyword evidence="13" id="KW-1185">Reference proteome</keyword>
<evidence type="ECO:0000313" key="13">
    <source>
        <dbReference type="Proteomes" id="UP001054846"/>
    </source>
</evidence>
<feature type="domain" description="Mechanosensitive ion channel transmembrane helices 2/3" evidence="11">
    <location>
        <begin position="68"/>
        <end position="109"/>
    </location>
</feature>
<proteinExistence type="inferred from homology"/>
<evidence type="ECO:0000256" key="4">
    <source>
        <dbReference type="ARBA" id="ARBA00022692"/>
    </source>
</evidence>
<dbReference type="Gene3D" id="1.10.287.1260">
    <property type="match status" value="1"/>
</dbReference>
<dbReference type="InterPro" id="IPR023408">
    <property type="entry name" value="MscS_beta-dom_sf"/>
</dbReference>
<evidence type="ECO:0000259" key="11">
    <source>
        <dbReference type="Pfam" id="PF21088"/>
    </source>
</evidence>
<dbReference type="SUPFAM" id="SSF50182">
    <property type="entry name" value="Sm-like ribonucleoproteins"/>
    <property type="match status" value="1"/>
</dbReference>
<keyword evidence="4 8" id="KW-0812">Transmembrane</keyword>
<evidence type="ECO:0000259" key="10">
    <source>
        <dbReference type="Pfam" id="PF21082"/>
    </source>
</evidence>
<protein>
    <submittedName>
        <fullName evidence="12">Mechanosensitive ion channel</fullName>
    </submittedName>
</protein>
<dbReference type="Pfam" id="PF00924">
    <property type="entry name" value="MS_channel_2nd"/>
    <property type="match status" value="1"/>
</dbReference>
<dbReference type="SUPFAM" id="SSF82689">
    <property type="entry name" value="Mechanosensitive channel protein MscS (YggB), C-terminal domain"/>
    <property type="match status" value="1"/>
</dbReference>
<keyword evidence="6 8" id="KW-0472">Membrane</keyword>
<feature type="transmembrane region" description="Helical" evidence="8">
    <location>
        <begin position="16"/>
        <end position="42"/>
    </location>
</feature>
<dbReference type="Pfam" id="PF21082">
    <property type="entry name" value="MS_channel_3rd"/>
    <property type="match status" value="1"/>
</dbReference>
<dbReference type="InterPro" id="IPR011066">
    <property type="entry name" value="MscS_channel_C_sf"/>
</dbReference>
<feature type="domain" description="Mechanosensitive ion channel MscS" evidence="9">
    <location>
        <begin position="110"/>
        <end position="177"/>
    </location>
</feature>
<dbReference type="InterPro" id="IPR011014">
    <property type="entry name" value="MscS_channel_TM-2"/>
</dbReference>
<feature type="region of interest" description="Disordered" evidence="7">
    <location>
        <begin position="279"/>
        <end position="299"/>
    </location>
</feature>
<dbReference type="RefSeq" id="WP_230842696.1">
    <property type="nucleotide sequence ID" value="NZ_CP063845.1"/>
</dbReference>
<dbReference type="InterPro" id="IPR049278">
    <property type="entry name" value="MS_channel_C"/>
</dbReference>
<dbReference type="Gene3D" id="3.30.70.100">
    <property type="match status" value="1"/>
</dbReference>
<feature type="transmembrane region" description="Helical" evidence="8">
    <location>
        <begin position="95"/>
        <end position="123"/>
    </location>
</feature>
<dbReference type="EMBL" id="CP063845">
    <property type="protein sequence ID" value="UFP95468.1"/>
    <property type="molecule type" value="Genomic_DNA"/>
</dbReference>
<evidence type="ECO:0000259" key="9">
    <source>
        <dbReference type="Pfam" id="PF00924"/>
    </source>
</evidence>
<comment type="similarity">
    <text evidence="2">Belongs to the MscS (TC 1.A.23) family.</text>
</comment>
<dbReference type="Gene3D" id="2.30.30.60">
    <property type="match status" value="1"/>
</dbReference>
<evidence type="ECO:0000256" key="8">
    <source>
        <dbReference type="SAM" id="Phobius"/>
    </source>
</evidence>
<organism evidence="12 13">
    <name type="scientific">Gloeobacter morelensis MG652769</name>
    <dbReference type="NCBI Taxonomy" id="2781736"/>
    <lineage>
        <taxon>Bacteria</taxon>
        <taxon>Bacillati</taxon>
        <taxon>Cyanobacteriota</taxon>
        <taxon>Cyanophyceae</taxon>
        <taxon>Gloeobacterales</taxon>
        <taxon>Gloeobacteraceae</taxon>
        <taxon>Gloeobacter</taxon>
        <taxon>Gloeobacter morelensis</taxon>
    </lineage>
</organism>
<accession>A0ABY3PP33</accession>
<dbReference type="InterPro" id="IPR049142">
    <property type="entry name" value="MS_channel_1st"/>
</dbReference>
<feature type="domain" description="Mechanosensitive ion channel MscS C-terminal" evidence="10">
    <location>
        <begin position="184"/>
        <end position="267"/>
    </location>
</feature>
<name>A0ABY3PP33_9CYAN</name>
<evidence type="ECO:0000313" key="12">
    <source>
        <dbReference type="EMBL" id="UFP95468.1"/>
    </source>
</evidence>
<comment type="subcellular location">
    <subcellularLocation>
        <location evidence="1">Cell membrane</location>
        <topology evidence="1">Multi-pass membrane protein</topology>
    </subcellularLocation>
</comment>